<keyword evidence="2" id="KW-1185">Reference proteome</keyword>
<dbReference type="RefSeq" id="WP_142894299.1">
    <property type="nucleotide sequence ID" value="NZ_ML660165.1"/>
</dbReference>
<dbReference type="EMBL" id="VIKS01000009">
    <property type="protein sequence ID" value="TQV86869.1"/>
    <property type="molecule type" value="Genomic_DNA"/>
</dbReference>
<gene>
    <name evidence="1" type="ORF">FLL46_13715</name>
</gene>
<evidence type="ECO:0000313" key="2">
    <source>
        <dbReference type="Proteomes" id="UP000315439"/>
    </source>
</evidence>
<name>A0A545UBM9_9GAMM</name>
<organism evidence="1 2">
    <name type="scientific">Aliikangiella coralliicola</name>
    <dbReference type="NCBI Taxonomy" id="2592383"/>
    <lineage>
        <taxon>Bacteria</taxon>
        <taxon>Pseudomonadati</taxon>
        <taxon>Pseudomonadota</taxon>
        <taxon>Gammaproteobacteria</taxon>
        <taxon>Oceanospirillales</taxon>
        <taxon>Pleioneaceae</taxon>
        <taxon>Aliikangiella</taxon>
    </lineage>
</organism>
<evidence type="ECO:0000313" key="1">
    <source>
        <dbReference type="EMBL" id="TQV86869.1"/>
    </source>
</evidence>
<proteinExistence type="predicted"/>
<dbReference type="Pfam" id="PF11697">
    <property type="entry name" value="DUF3293"/>
    <property type="match status" value="1"/>
</dbReference>
<dbReference type="AlphaFoldDB" id="A0A545UBM9"/>
<comment type="caution">
    <text evidence="1">The sequence shown here is derived from an EMBL/GenBank/DDBJ whole genome shotgun (WGS) entry which is preliminary data.</text>
</comment>
<sequence length="145" mass="16328">MDQQLVNAYRNAHYVVEDSGQKIVIKVGQSSHYLDALLKRFQCRCAVFITASNPRSMLLSEQENRDNNDRLKQYLSKNNYHFLCGFGGGPGGDWPAEKSFLVFGMTSDSADNLAAGFEQNAYLFIKLTEKVQLRIVEQIAKGKTV</sequence>
<dbReference type="InterPro" id="IPR021710">
    <property type="entry name" value="DUF3293"/>
</dbReference>
<dbReference type="Proteomes" id="UP000315439">
    <property type="component" value="Unassembled WGS sequence"/>
</dbReference>
<accession>A0A545UBM9</accession>
<dbReference type="OrthoDB" id="6400497at2"/>
<protein>
    <submittedName>
        <fullName evidence="1">DUF3293 domain-containing protein</fullName>
    </submittedName>
</protein>
<reference evidence="1 2" key="1">
    <citation type="submission" date="2019-07" db="EMBL/GenBank/DDBJ databases">
        <title>Draft genome for Aliikangiella sp. M105.</title>
        <authorList>
            <person name="Wang G."/>
        </authorList>
    </citation>
    <scope>NUCLEOTIDE SEQUENCE [LARGE SCALE GENOMIC DNA]</scope>
    <source>
        <strain evidence="1 2">M105</strain>
    </source>
</reference>